<dbReference type="SUPFAM" id="SSF48600">
    <property type="entry name" value="Chorismate mutase II"/>
    <property type="match status" value="1"/>
</dbReference>
<accession>A0A1Z4EIS7</accession>
<gene>
    <name evidence="7" type="ORF">MSG_02672</name>
</gene>
<name>A0A1Z4EIS7_9MYCO</name>
<dbReference type="KEGG" id="mshg:MSG_02672"/>
<evidence type="ECO:0000256" key="3">
    <source>
        <dbReference type="ARBA" id="ARBA00022729"/>
    </source>
</evidence>
<protein>
    <recommendedName>
        <fullName evidence="2 5">Chorismate mutase</fullName>
        <ecNumber evidence="2 5">5.4.99.5</ecNumber>
    </recommendedName>
</protein>
<dbReference type="PANTHER" id="PTHR38041">
    <property type="entry name" value="CHORISMATE MUTASE"/>
    <property type="match status" value="1"/>
</dbReference>
<dbReference type="Proteomes" id="UP000217736">
    <property type="component" value="Chromosome"/>
</dbReference>
<dbReference type="InterPro" id="IPR051331">
    <property type="entry name" value="Chorismate_mutase-related"/>
</dbReference>
<keyword evidence="4 5" id="KW-0413">Isomerase</keyword>
<dbReference type="PROSITE" id="PS51168">
    <property type="entry name" value="CHORISMATE_MUT_2"/>
    <property type="match status" value="1"/>
</dbReference>
<keyword evidence="3" id="KW-0732">Signal</keyword>
<comment type="function">
    <text evidence="5">Catalyzes the Claisen rearrangement of chorismate to prephenate.</text>
</comment>
<comment type="pathway">
    <text evidence="1 5">Metabolic intermediate biosynthesis; prephenate biosynthesis; prephenate from chorismate: step 1/1.</text>
</comment>
<dbReference type="PANTHER" id="PTHR38041:SF2">
    <property type="entry name" value="SECRETED CHORISMATE MUTASE"/>
    <property type="match status" value="1"/>
</dbReference>
<evidence type="ECO:0000259" key="6">
    <source>
        <dbReference type="PROSITE" id="PS51168"/>
    </source>
</evidence>
<reference evidence="8" key="1">
    <citation type="submission" date="2017-06" db="EMBL/GenBank/DDBJ databases">
        <title>Complete Genome Sequence of Mycobacterium shigaense.</title>
        <authorList>
            <person name="Fukano H."/>
            <person name="Yoshida M."/>
            <person name="Kazumi Y."/>
            <person name="Ogura Y."/>
            <person name="Mitarai S."/>
            <person name="Hayashi T."/>
            <person name="Hoshino Y."/>
        </authorList>
    </citation>
    <scope>NUCLEOTIDE SEQUENCE [LARGE SCALE GENOMIC DNA]</scope>
    <source>
        <strain evidence="8">UN-152</strain>
    </source>
</reference>
<dbReference type="GO" id="GO:0046417">
    <property type="term" value="P:chorismate metabolic process"/>
    <property type="evidence" value="ECO:0007669"/>
    <property type="project" value="InterPro"/>
</dbReference>
<evidence type="ECO:0000313" key="7">
    <source>
        <dbReference type="EMBL" id="BAX92816.1"/>
    </source>
</evidence>
<dbReference type="SMART" id="SM00830">
    <property type="entry name" value="CM_2"/>
    <property type="match status" value="1"/>
</dbReference>
<keyword evidence="8" id="KW-1185">Reference proteome</keyword>
<dbReference type="AlphaFoldDB" id="A0A1Z4EIS7"/>
<dbReference type="NCBIfam" id="TIGR01806">
    <property type="entry name" value="CM_mono2"/>
    <property type="match status" value="1"/>
</dbReference>
<dbReference type="InterPro" id="IPR002701">
    <property type="entry name" value="CM_II_prokaryot"/>
</dbReference>
<comment type="catalytic activity">
    <reaction evidence="5">
        <text>chorismate = prephenate</text>
        <dbReference type="Rhea" id="RHEA:13897"/>
        <dbReference type="ChEBI" id="CHEBI:29748"/>
        <dbReference type="ChEBI" id="CHEBI:29934"/>
        <dbReference type="EC" id="5.4.99.5"/>
    </reaction>
</comment>
<dbReference type="UniPathway" id="UPA00120">
    <property type="reaction ID" value="UER00203"/>
</dbReference>
<evidence type="ECO:0000256" key="4">
    <source>
        <dbReference type="ARBA" id="ARBA00023235"/>
    </source>
</evidence>
<dbReference type="EMBL" id="AP018164">
    <property type="protein sequence ID" value="BAX92816.1"/>
    <property type="molecule type" value="Genomic_DNA"/>
</dbReference>
<evidence type="ECO:0000256" key="5">
    <source>
        <dbReference type="PIRNR" id="PIRNR026640"/>
    </source>
</evidence>
<evidence type="ECO:0000313" key="8">
    <source>
        <dbReference type="Proteomes" id="UP000217736"/>
    </source>
</evidence>
<evidence type="ECO:0000256" key="2">
    <source>
        <dbReference type="ARBA" id="ARBA00012404"/>
    </source>
</evidence>
<dbReference type="Pfam" id="PF01817">
    <property type="entry name" value="CM_2"/>
    <property type="match status" value="1"/>
</dbReference>
<dbReference type="InterPro" id="IPR036979">
    <property type="entry name" value="CM_dom_sf"/>
</dbReference>
<dbReference type="NCBIfam" id="NF006741">
    <property type="entry name" value="PRK09269.1"/>
    <property type="match status" value="1"/>
</dbReference>
<organism evidence="7 8">
    <name type="scientific">Mycobacterium shigaense</name>
    <dbReference type="NCBI Taxonomy" id="722731"/>
    <lineage>
        <taxon>Bacteria</taxon>
        <taxon>Bacillati</taxon>
        <taxon>Actinomycetota</taxon>
        <taxon>Actinomycetes</taxon>
        <taxon>Mycobacteriales</taxon>
        <taxon>Mycobacteriaceae</taxon>
        <taxon>Mycobacterium</taxon>
        <taxon>Mycobacterium simiae complex</taxon>
    </lineage>
</organism>
<dbReference type="GO" id="GO:0004106">
    <property type="term" value="F:chorismate mutase activity"/>
    <property type="evidence" value="ECO:0007669"/>
    <property type="project" value="UniProtKB-EC"/>
</dbReference>
<dbReference type="Gene3D" id="1.20.59.10">
    <property type="entry name" value="Chorismate mutase"/>
    <property type="match status" value="1"/>
</dbReference>
<evidence type="ECO:0000256" key="1">
    <source>
        <dbReference type="ARBA" id="ARBA00004817"/>
    </source>
</evidence>
<dbReference type="PIRSF" id="PIRSF026640">
    <property type="entry name" value="Peripl_chor_mut"/>
    <property type="match status" value="1"/>
</dbReference>
<feature type="domain" description="Chorismate mutase" evidence="6">
    <location>
        <begin position="1"/>
        <end position="91"/>
    </location>
</feature>
<dbReference type="InterPro" id="IPR036263">
    <property type="entry name" value="Chorismate_II_sf"/>
</dbReference>
<proteinExistence type="predicted"/>
<dbReference type="InterPro" id="IPR008240">
    <property type="entry name" value="Chorismate_mutase_periplasmic"/>
</dbReference>
<sequence length="172" mass="18516">MTATPIAPSRADGSGPLTELVDAAAQRLRIAEPVAASKWNTHDAIEDPVRVQQELAAMRADAADRDLDPDYVARVFGDQISATEGIEYRRFGDWKLTPSNAPAGAPDLAASRSAIDGFNQTMLTQIAAKWELLHSPQCAAQLDAARSDVVRARHLDGLYQQALVAATRSYCA</sequence>
<dbReference type="EC" id="5.4.99.5" evidence="2 5"/>
<dbReference type="GO" id="GO:0009697">
    <property type="term" value="P:salicylic acid biosynthetic process"/>
    <property type="evidence" value="ECO:0007669"/>
    <property type="project" value="TreeGrafter"/>
</dbReference>